<reference evidence="3 4" key="1">
    <citation type="submission" date="2017-10" db="EMBL/GenBank/DDBJ databases">
        <title>Draft genome sequence of cellulolytic Actinomyces sp CtC72 isolated from cattle rumen fluid.</title>
        <authorList>
            <person name="Joshi A.J."/>
            <person name="Vasudevan G."/>
            <person name="Lanjekar V.B."/>
            <person name="Hivarkar S."/>
            <person name="Engineer A."/>
            <person name="Pore S.D."/>
            <person name="Dhakephalkar P.K."/>
            <person name="Dagar S."/>
        </authorList>
    </citation>
    <scope>NUCLEOTIDE SEQUENCE [LARGE SCALE GENOMIC DNA]</scope>
    <source>
        <strain evidence="4">CtC72</strain>
    </source>
</reference>
<gene>
    <name evidence="3" type="ORF">BW737_012820</name>
</gene>
<feature type="compositionally biased region" description="Low complexity" evidence="1">
    <location>
        <begin position="194"/>
        <end position="215"/>
    </location>
</feature>
<feature type="transmembrane region" description="Helical" evidence="2">
    <location>
        <begin position="101"/>
        <end position="120"/>
    </location>
</feature>
<feature type="transmembrane region" description="Helical" evidence="2">
    <location>
        <begin position="23"/>
        <end position="42"/>
    </location>
</feature>
<feature type="compositionally biased region" description="Basic residues" evidence="1">
    <location>
        <begin position="216"/>
        <end position="226"/>
    </location>
</feature>
<sequence length="249" mass="25937">MVLLAAVSLIALAWDQISDAWKVIGLALLSLAMVSAGTTLAENRPRQQIAAAAITGTGGALGFVTIIGAVLLVDLQTSVAIALMAAWGFVLLLVSWTAGQFFTAVVSALGALVTVGFAWVQANAYPGRAALIWALVNGYLVALAVVSALLAHYAQRMRLAAWLPATAMVVTAVAWCSVRPCCCALRRDRRRPAVPARRGATASGASLRAAAVPRGRTQRRRLGVGRGRRDHDPRGAAPRAGSHDPAGDS</sequence>
<accession>A0ABX4M975</accession>
<feature type="transmembrane region" description="Helical" evidence="2">
    <location>
        <begin position="77"/>
        <end position="94"/>
    </location>
</feature>
<dbReference type="EMBL" id="MTPX02000069">
    <property type="protein sequence ID" value="PHP51989.1"/>
    <property type="molecule type" value="Genomic_DNA"/>
</dbReference>
<keyword evidence="4" id="KW-1185">Reference proteome</keyword>
<dbReference type="Proteomes" id="UP000194577">
    <property type="component" value="Unassembled WGS sequence"/>
</dbReference>
<evidence type="ECO:0000313" key="4">
    <source>
        <dbReference type="Proteomes" id="UP000194577"/>
    </source>
</evidence>
<evidence type="ECO:0000256" key="2">
    <source>
        <dbReference type="SAM" id="Phobius"/>
    </source>
</evidence>
<evidence type="ECO:0000256" key="1">
    <source>
        <dbReference type="SAM" id="MobiDB-lite"/>
    </source>
</evidence>
<evidence type="ECO:0000313" key="3">
    <source>
        <dbReference type="EMBL" id="PHP51989.1"/>
    </source>
</evidence>
<feature type="transmembrane region" description="Helical" evidence="2">
    <location>
        <begin position="159"/>
        <end position="175"/>
    </location>
</feature>
<comment type="caution">
    <text evidence="3">The sequence shown here is derived from an EMBL/GenBank/DDBJ whole genome shotgun (WGS) entry which is preliminary data.</text>
</comment>
<keyword evidence="2" id="KW-1133">Transmembrane helix</keyword>
<feature type="region of interest" description="Disordered" evidence="1">
    <location>
        <begin position="194"/>
        <end position="249"/>
    </location>
</feature>
<protein>
    <recommendedName>
        <fullName evidence="5">DUF2339 domain-containing protein</fullName>
    </recommendedName>
</protein>
<evidence type="ECO:0008006" key="5">
    <source>
        <dbReference type="Google" id="ProtNLM"/>
    </source>
</evidence>
<name>A0ABX4M975_9ACTO</name>
<feature type="transmembrane region" description="Helical" evidence="2">
    <location>
        <begin position="49"/>
        <end position="71"/>
    </location>
</feature>
<feature type="transmembrane region" description="Helical" evidence="2">
    <location>
        <begin position="132"/>
        <end position="152"/>
    </location>
</feature>
<keyword evidence="2" id="KW-0472">Membrane</keyword>
<proteinExistence type="predicted"/>
<organism evidence="3 4">
    <name type="scientific">Actinomyces ruminis</name>
    <dbReference type="NCBI Taxonomy" id="1937003"/>
    <lineage>
        <taxon>Bacteria</taxon>
        <taxon>Bacillati</taxon>
        <taxon>Actinomycetota</taxon>
        <taxon>Actinomycetes</taxon>
        <taxon>Actinomycetales</taxon>
        <taxon>Actinomycetaceae</taxon>
        <taxon>Actinomyces</taxon>
    </lineage>
</organism>
<keyword evidence="2" id="KW-0812">Transmembrane</keyword>
<dbReference type="RefSeq" id="WP_099330387.1">
    <property type="nucleotide sequence ID" value="NZ_MTPX02000069.1"/>
</dbReference>